<dbReference type="SMART" id="SM00343">
    <property type="entry name" value="ZnF_C2HC"/>
    <property type="match status" value="2"/>
</dbReference>
<proteinExistence type="inferred from homology"/>
<dbReference type="Pfam" id="PF00642">
    <property type="entry name" value="zf-CCCH"/>
    <property type="match status" value="1"/>
</dbReference>
<comment type="subcellular location">
    <subcellularLocation>
        <location evidence="1">Nucleus</location>
    </subcellularLocation>
</comment>
<evidence type="ECO:0000256" key="5">
    <source>
        <dbReference type="ARBA" id="ARBA00022723"/>
    </source>
</evidence>
<feature type="domain" description="C3H1-type" evidence="13">
    <location>
        <begin position="35"/>
        <end position="61"/>
    </location>
</feature>
<gene>
    <name evidence="15" type="primary">CPSF4</name>
    <name evidence="15" type="ORF">BLAG_LOCUS25441</name>
</gene>
<keyword evidence="6" id="KW-0677">Repeat</keyword>
<feature type="zinc finger region" description="C3H1-type" evidence="11">
    <location>
        <begin position="35"/>
        <end position="61"/>
    </location>
</feature>
<evidence type="ECO:0000256" key="8">
    <source>
        <dbReference type="ARBA" id="ARBA00022833"/>
    </source>
</evidence>
<keyword evidence="5 11" id="KW-0479">Metal-binding</keyword>
<dbReference type="Proteomes" id="UP000838412">
    <property type="component" value="Chromosome 9"/>
</dbReference>
<feature type="domain" description="C3H1-type" evidence="13">
    <location>
        <begin position="90"/>
        <end position="117"/>
    </location>
</feature>
<dbReference type="Pfam" id="PF15663">
    <property type="entry name" value="zf-CCCH_3"/>
    <property type="match status" value="1"/>
</dbReference>
<dbReference type="PANTHER" id="PTHR23102">
    <property type="entry name" value="CLEAVAGE AND POLYADENYLATION SPECIFICITY FACTOR SUBUNIT 4-RELATED"/>
    <property type="match status" value="1"/>
</dbReference>
<dbReference type="InterPro" id="IPR001878">
    <property type="entry name" value="Znf_CCHC"/>
</dbReference>
<dbReference type="InterPro" id="IPR000571">
    <property type="entry name" value="Znf_CCCH"/>
</dbReference>
<dbReference type="Gene3D" id="4.10.1000.10">
    <property type="entry name" value="Zinc finger, CCCH-type"/>
    <property type="match status" value="3"/>
</dbReference>
<evidence type="ECO:0000256" key="2">
    <source>
        <dbReference type="ARBA" id="ARBA00008907"/>
    </source>
</evidence>
<dbReference type="AlphaFoldDB" id="A0A8K0AJB2"/>
<feature type="region of interest" description="Disordered" evidence="12">
    <location>
        <begin position="263"/>
        <end position="315"/>
    </location>
</feature>
<evidence type="ECO:0000313" key="16">
    <source>
        <dbReference type="Proteomes" id="UP000838412"/>
    </source>
</evidence>
<dbReference type="GO" id="GO:0003723">
    <property type="term" value="F:RNA binding"/>
    <property type="evidence" value="ECO:0007669"/>
    <property type="project" value="UniProtKB-KW"/>
</dbReference>
<dbReference type="SUPFAM" id="SSF57756">
    <property type="entry name" value="Retrovirus zinc finger-like domains"/>
    <property type="match status" value="2"/>
</dbReference>
<sequence>MEEVVASVGGIKFEMEFAIEEQRGSQPLPFPGMDKSGAAICDYFVRGSCVKGASCPFRHVRGEKSVVCKHWLRGLCKKGDQCEFLHEYDMTKMPECYFYSKFGACSNKECPFLHIDPESKIKDCAWYDRGFCKHGPHCKNRHVRRTMCMNYMVGFCPEGPKCKYKHPKFDLPITDTATKKTSIVCHHCGESGHKAISCPSNPNAQPEAQNFTSPSHGPGYTFRPREDRGPAGQYRPLESVTCFKCGEKGHYANKCPKGHLAFLSTSLHPGQHGSPGHPPTRPPGPPPTRMPGPPPPRPPGPPPTRPLGPPPQVPS</sequence>
<dbReference type="InterPro" id="IPR041686">
    <property type="entry name" value="Znf-CCCH_3"/>
</dbReference>
<dbReference type="Gene3D" id="4.10.60.10">
    <property type="entry name" value="Zinc finger, CCHC-type"/>
    <property type="match status" value="1"/>
</dbReference>
<dbReference type="Pfam" id="PF00098">
    <property type="entry name" value="zf-CCHC"/>
    <property type="match status" value="2"/>
</dbReference>
<dbReference type="OrthoDB" id="1914176at2759"/>
<feature type="region of interest" description="Disordered" evidence="12">
    <location>
        <begin position="199"/>
        <end position="233"/>
    </location>
</feature>
<dbReference type="InterPro" id="IPR036875">
    <property type="entry name" value="Znf_CCHC_sf"/>
</dbReference>
<evidence type="ECO:0000256" key="10">
    <source>
        <dbReference type="ARBA" id="ARBA00023242"/>
    </source>
</evidence>
<dbReference type="GO" id="GO:0008270">
    <property type="term" value="F:zinc ion binding"/>
    <property type="evidence" value="ECO:0007669"/>
    <property type="project" value="UniProtKB-KW"/>
</dbReference>
<evidence type="ECO:0000256" key="11">
    <source>
        <dbReference type="PROSITE-ProRule" id="PRU00723"/>
    </source>
</evidence>
<evidence type="ECO:0000259" key="13">
    <source>
        <dbReference type="PROSITE" id="PS50103"/>
    </source>
</evidence>
<dbReference type="InterPro" id="IPR045348">
    <property type="entry name" value="CPSF4/Yth1"/>
</dbReference>
<keyword evidence="4" id="KW-0507">mRNA processing</keyword>
<feature type="zinc finger region" description="C3H1-type" evidence="11">
    <location>
        <begin position="118"/>
        <end position="142"/>
    </location>
</feature>
<dbReference type="PROSITE" id="PS50158">
    <property type="entry name" value="ZF_CCHC"/>
    <property type="match status" value="2"/>
</dbReference>
<dbReference type="GO" id="GO:0005634">
    <property type="term" value="C:nucleus"/>
    <property type="evidence" value="ECO:0007669"/>
    <property type="project" value="UniProtKB-SubCell"/>
</dbReference>
<evidence type="ECO:0000256" key="1">
    <source>
        <dbReference type="ARBA" id="ARBA00004123"/>
    </source>
</evidence>
<dbReference type="GO" id="GO:0006397">
    <property type="term" value="P:mRNA processing"/>
    <property type="evidence" value="ECO:0007669"/>
    <property type="project" value="UniProtKB-KW"/>
</dbReference>
<feature type="compositionally biased region" description="Pro residues" evidence="12">
    <location>
        <begin position="276"/>
        <end position="315"/>
    </location>
</feature>
<evidence type="ECO:0000256" key="9">
    <source>
        <dbReference type="ARBA" id="ARBA00022884"/>
    </source>
</evidence>
<feature type="domain" description="C3H1-type" evidence="13">
    <location>
        <begin position="118"/>
        <end position="142"/>
    </location>
</feature>
<dbReference type="SMART" id="SM00356">
    <property type="entry name" value="ZnF_C3H1"/>
    <property type="match status" value="5"/>
</dbReference>
<dbReference type="PROSITE" id="PS50103">
    <property type="entry name" value="ZF_C3H1"/>
    <property type="match status" value="5"/>
</dbReference>
<dbReference type="SUPFAM" id="SSF90229">
    <property type="entry name" value="CCCH zinc finger"/>
    <property type="match status" value="2"/>
</dbReference>
<keyword evidence="7 11" id="KW-0863">Zinc-finger</keyword>
<dbReference type="PANTHER" id="PTHR23102:SF24">
    <property type="entry name" value="CLEAVAGE AND POLYADENYLATION SPECIFICITY FACTOR SUBUNIT 4"/>
    <property type="match status" value="1"/>
</dbReference>
<feature type="zinc finger region" description="C3H1-type" evidence="11">
    <location>
        <begin position="143"/>
        <end position="169"/>
    </location>
</feature>
<feature type="zinc finger region" description="C3H1-type" evidence="11">
    <location>
        <begin position="62"/>
        <end position="89"/>
    </location>
</feature>
<evidence type="ECO:0000313" key="15">
    <source>
        <dbReference type="EMBL" id="CAH1274418.1"/>
    </source>
</evidence>
<dbReference type="EMBL" id="OV696694">
    <property type="protein sequence ID" value="CAH1274418.1"/>
    <property type="molecule type" value="Genomic_DNA"/>
</dbReference>
<feature type="domain" description="C3H1-type" evidence="13">
    <location>
        <begin position="62"/>
        <end position="89"/>
    </location>
</feature>
<feature type="domain" description="CCHC-type" evidence="14">
    <location>
        <begin position="185"/>
        <end position="200"/>
    </location>
</feature>
<evidence type="ECO:0000256" key="12">
    <source>
        <dbReference type="SAM" id="MobiDB-lite"/>
    </source>
</evidence>
<reference evidence="15" key="1">
    <citation type="submission" date="2022-01" db="EMBL/GenBank/DDBJ databases">
        <authorList>
            <person name="Braso-Vives M."/>
        </authorList>
    </citation>
    <scope>NUCLEOTIDE SEQUENCE</scope>
</reference>
<evidence type="ECO:0000259" key="14">
    <source>
        <dbReference type="PROSITE" id="PS50158"/>
    </source>
</evidence>
<feature type="compositionally biased region" description="Polar residues" evidence="12">
    <location>
        <begin position="199"/>
        <end position="215"/>
    </location>
</feature>
<feature type="zinc finger region" description="C3H1-type" evidence="11">
    <location>
        <begin position="90"/>
        <end position="117"/>
    </location>
</feature>
<feature type="domain" description="C3H1-type" evidence="13">
    <location>
        <begin position="143"/>
        <end position="169"/>
    </location>
</feature>
<keyword evidence="16" id="KW-1185">Reference proteome</keyword>
<name>A0A8K0AJB2_BRALA</name>
<keyword evidence="10" id="KW-0539">Nucleus</keyword>
<organism evidence="15 16">
    <name type="scientific">Branchiostoma lanceolatum</name>
    <name type="common">Common lancelet</name>
    <name type="synonym">Amphioxus lanceolatum</name>
    <dbReference type="NCBI Taxonomy" id="7740"/>
    <lineage>
        <taxon>Eukaryota</taxon>
        <taxon>Metazoa</taxon>
        <taxon>Chordata</taxon>
        <taxon>Cephalochordata</taxon>
        <taxon>Leptocardii</taxon>
        <taxon>Amphioxiformes</taxon>
        <taxon>Branchiostomatidae</taxon>
        <taxon>Branchiostoma</taxon>
    </lineage>
</organism>
<keyword evidence="8 11" id="KW-0862">Zinc</keyword>
<comment type="similarity">
    <text evidence="2">Belongs to the CPSF4/YTH1 family.</text>
</comment>
<evidence type="ECO:0000256" key="6">
    <source>
        <dbReference type="ARBA" id="ARBA00022737"/>
    </source>
</evidence>
<keyword evidence="9" id="KW-0694">RNA-binding</keyword>
<protein>
    <recommendedName>
        <fullName evidence="3">Cleavage and polyadenylation specificity factor subunit 4</fullName>
    </recommendedName>
</protein>
<evidence type="ECO:0000256" key="4">
    <source>
        <dbReference type="ARBA" id="ARBA00022664"/>
    </source>
</evidence>
<feature type="domain" description="CCHC-type" evidence="14">
    <location>
        <begin position="242"/>
        <end position="257"/>
    </location>
</feature>
<evidence type="ECO:0000256" key="3">
    <source>
        <dbReference type="ARBA" id="ARBA00016264"/>
    </source>
</evidence>
<dbReference type="FunFam" id="4.10.1000.10:FF:000005">
    <property type="entry name" value="cleavage and polyadenylation specificity factor subunit 4"/>
    <property type="match status" value="1"/>
</dbReference>
<dbReference type="InterPro" id="IPR036855">
    <property type="entry name" value="Znf_CCCH_sf"/>
</dbReference>
<accession>A0A8K0AJB2</accession>
<evidence type="ECO:0000256" key="7">
    <source>
        <dbReference type="ARBA" id="ARBA00022771"/>
    </source>
</evidence>